<name>A0A6A6EI91_9PEZI</name>
<dbReference type="OrthoDB" id="3687641at2759"/>
<dbReference type="AlphaFoldDB" id="A0A6A6EI91"/>
<dbReference type="PANTHER" id="PTHR33365:SF7">
    <property type="entry name" value="TAT PATHWAY SIGNAL SEQUENCE"/>
    <property type="match status" value="1"/>
</dbReference>
<dbReference type="Proteomes" id="UP000800200">
    <property type="component" value="Unassembled WGS sequence"/>
</dbReference>
<dbReference type="GO" id="GO:0043386">
    <property type="term" value="P:mycotoxin biosynthetic process"/>
    <property type="evidence" value="ECO:0007669"/>
    <property type="project" value="InterPro"/>
</dbReference>
<accession>A0A6A6EI91</accession>
<evidence type="ECO:0000313" key="2">
    <source>
        <dbReference type="EMBL" id="KAF2190339.1"/>
    </source>
</evidence>
<keyword evidence="3" id="KW-1185">Reference proteome</keyword>
<evidence type="ECO:0000313" key="3">
    <source>
        <dbReference type="Proteomes" id="UP000800200"/>
    </source>
</evidence>
<reference evidence="2" key="1">
    <citation type="journal article" date="2020" name="Stud. Mycol.">
        <title>101 Dothideomycetes genomes: a test case for predicting lifestyles and emergence of pathogens.</title>
        <authorList>
            <person name="Haridas S."/>
            <person name="Albert R."/>
            <person name="Binder M."/>
            <person name="Bloem J."/>
            <person name="Labutti K."/>
            <person name="Salamov A."/>
            <person name="Andreopoulos B."/>
            <person name="Baker S."/>
            <person name="Barry K."/>
            <person name="Bills G."/>
            <person name="Bluhm B."/>
            <person name="Cannon C."/>
            <person name="Castanera R."/>
            <person name="Culley D."/>
            <person name="Daum C."/>
            <person name="Ezra D."/>
            <person name="Gonzalez J."/>
            <person name="Henrissat B."/>
            <person name="Kuo A."/>
            <person name="Liang C."/>
            <person name="Lipzen A."/>
            <person name="Lutzoni F."/>
            <person name="Magnuson J."/>
            <person name="Mondo S."/>
            <person name="Nolan M."/>
            <person name="Ohm R."/>
            <person name="Pangilinan J."/>
            <person name="Park H.-J."/>
            <person name="Ramirez L."/>
            <person name="Alfaro M."/>
            <person name="Sun H."/>
            <person name="Tritt A."/>
            <person name="Yoshinaga Y."/>
            <person name="Zwiers L.-H."/>
            <person name="Turgeon B."/>
            <person name="Goodwin S."/>
            <person name="Spatafora J."/>
            <person name="Crous P."/>
            <person name="Grigoriev I."/>
        </authorList>
    </citation>
    <scope>NUCLEOTIDE SEQUENCE</scope>
    <source>
        <strain evidence="2">CBS 207.26</strain>
    </source>
</reference>
<gene>
    <name evidence="2" type="ORF">K469DRAFT_561455</name>
</gene>
<dbReference type="EMBL" id="ML994619">
    <property type="protein sequence ID" value="KAF2190339.1"/>
    <property type="molecule type" value="Genomic_DNA"/>
</dbReference>
<comment type="similarity">
    <text evidence="1">Belongs to the ustYa family.</text>
</comment>
<dbReference type="InterPro" id="IPR021765">
    <property type="entry name" value="UstYa-like"/>
</dbReference>
<protein>
    <recommendedName>
        <fullName evidence="4">Tat pathway signal sequence protein</fullName>
    </recommendedName>
</protein>
<proteinExistence type="inferred from homology"/>
<evidence type="ECO:0000256" key="1">
    <source>
        <dbReference type="ARBA" id="ARBA00035112"/>
    </source>
</evidence>
<sequence>MDPEKFAIGNPFVGDPRPELDNAWDNLLQNIQIRVDLNEFALLQPQLNRSSLQLPDGSYIIRLRVYHELHCLKWIRKWIHREHYWPNLSGYELHEKRWHIEHCLESFRLHAMCKPSLAPSTFNFVNRTVSDAVTADGKHVAKCANWNVLQEWADKRRVDLNNVDRSSLKDDE</sequence>
<dbReference type="PANTHER" id="PTHR33365">
    <property type="entry name" value="YALI0B05434P"/>
    <property type="match status" value="1"/>
</dbReference>
<dbReference type="Pfam" id="PF11807">
    <property type="entry name" value="UstYa"/>
    <property type="match status" value="1"/>
</dbReference>
<evidence type="ECO:0008006" key="4">
    <source>
        <dbReference type="Google" id="ProtNLM"/>
    </source>
</evidence>
<organism evidence="2 3">
    <name type="scientific">Zopfia rhizophila CBS 207.26</name>
    <dbReference type="NCBI Taxonomy" id="1314779"/>
    <lineage>
        <taxon>Eukaryota</taxon>
        <taxon>Fungi</taxon>
        <taxon>Dikarya</taxon>
        <taxon>Ascomycota</taxon>
        <taxon>Pezizomycotina</taxon>
        <taxon>Dothideomycetes</taxon>
        <taxon>Dothideomycetes incertae sedis</taxon>
        <taxon>Zopfiaceae</taxon>
        <taxon>Zopfia</taxon>
    </lineage>
</organism>